<dbReference type="AlphaFoldDB" id="A0A4R3LJJ4"/>
<gene>
    <name evidence="1" type="ORF">EDC25_10392</name>
</gene>
<organism evidence="1 2">
    <name type="scientific">Pseudofulvimonas gallinarii</name>
    <dbReference type="NCBI Taxonomy" id="634155"/>
    <lineage>
        <taxon>Bacteria</taxon>
        <taxon>Pseudomonadati</taxon>
        <taxon>Pseudomonadota</taxon>
        <taxon>Gammaproteobacteria</taxon>
        <taxon>Lysobacterales</taxon>
        <taxon>Rhodanobacteraceae</taxon>
        <taxon>Pseudofulvimonas</taxon>
    </lineage>
</organism>
<dbReference type="Gene3D" id="2.60.120.1390">
    <property type="match status" value="3"/>
</dbReference>
<dbReference type="Pfam" id="PF11175">
    <property type="entry name" value="DUF2961"/>
    <property type="match status" value="1"/>
</dbReference>
<evidence type="ECO:0000313" key="2">
    <source>
        <dbReference type="Proteomes" id="UP000294599"/>
    </source>
</evidence>
<dbReference type="RefSeq" id="WP_164484114.1">
    <property type="nucleotide sequence ID" value="NZ_JBHLWF010000007.1"/>
</dbReference>
<accession>A0A4R3LJJ4</accession>
<protein>
    <submittedName>
        <fullName evidence="1">DUF2961 family protein</fullName>
    </submittedName>
</protein>
<dbReference type="EMBL" id="SMAF01000003">
    <property type="protein sequence ID" value="TCT00324.1"/>
    <property type="molecule type" value="Genomic_DNA"/>
</dbReference>
<keyword evidence="2" id="KW-1185">Reference proteome</keyword>
<sequence length="681" mass="74104">MASGTAVLLSGLLCPRIASPEPPPWAYWSDPLVLSRHRDDHAVVLYSTFSPVPCAYGPDGAVEPGALECRYDHLYRPLGRHRELRLEGDELLLVDEQGAGALVRAWLTTGDGFSADFPAALRLRIRLDGSPDPFVDIALNDWFAGDVSPHLAPLAGNRHSAAGAGFNLVPVVFNAGMTISLAGGDQAIDANRVWYQFNIHRVAADVEIGASGFPADWPALHAFISTTPGAYPWPGAPAWVSGQRTIKPGVEETLLEQAGSDSLLGLRLRVPDGVDGSSLRLRMRFDEGSDIDHPLTDWFGMGSEPTEAPRSLLVGLDDDGFAYLFWPMPFHSQASVRLLQAGRGGEVTVDYAYVLDGRPAPEDAMHFGIRVADQCIGTGRHQSDLSLLALGGRGRWLGLSTRQHNLLSDNANYLEGDERIHIDGSAHPALHGTGNEDFYNAGFYFDHGGYGYPFAAPMTGAPWHQRVAGTPVASRMYRLLLADAVPFRSSLDVRLERGAYGDQAMCADATAWFYHEPGRAMLPVSTLDLVSASSIQASHYVAPASASCSDLSSHYIDEPPTQRSGRVCRFSEGTSSFRFHLRNRAQRLWLRRRFDALEGGQAAIVVVNGQEAGRFPYAPKQPWRRWQEVDLPLAMPPQPAGSMLDIRIVPIDSAALFTEAAYTLLAPPGDLLHADGFDPVR</sequence>
<dbReference type="InterPro" id="IPR021345">
    <property type="entry name" value="DUF2961"/>
</dbReference>
<reference evidence="1 2" key="1">
    <citation type="submission" date="2019-03" db="EMBL/GenBank/DDBJ databases">
        <title>Genomic Encyclopedia of Type Strains, Phase IV (KMG-IV): sequencing the most valuable type-strain genomes for metagenomic binning, comparative biology and taxonomic classification.</title>
        <authorList>
            <person name="Goeker M."/>
        </authorList>
    </citation>
    <scope>NUCLEOTIDE SEQUENCE [LARGE SCALE GENOMIC DNA]</scope>
    <source>
        <strain evidence="1 2">DSM 21944</strain>
    </source>
</reference>
<proteinExistence type="predicted"/>
<name>A0A4R3LJJ4_9GAMM</name>
<evidence type="ECO:0000313" key="1">
    <source>
        <dbReference type="EMBL" id="TCT00324.1"/>
    </source>
</evidence>
<dbReference type="Proteomes" id="UP000294599">
    <property type="component" value="Unassembled WGS sequence"/>
</dbReference>
<comment type="caution">
    <text evidence="1">The sequence shown here is derived from an EMBL/GenBank/DDBJ whole genome shotgun (WGS) entry which is preliminary data.</text>
</comment>